<dbReference type="EMBL" id="EQ973775">
    <property type="protein sequence ID" value="EEF50654.1"/>
    <property type="molecule type" value="Genomic_DNA"/>
</dbReference>
<dbReference type="Proteomes" id="UP000008311">
    <property type="component" value="Unassembled WGS sequence"/>
</dbReference>
<gene>
    <name evidence="1" type="ORF">RCOM_1618260</name>
</gene>
<accession>B9RE47</accession>
<proteinExistence type="predicted"/>
<name>B9RE47_RICCO</name>
<organism evidence="1 2">
    <name type="scientific">Ricinus communis</name>
    <name type="common">Castor bean</name>
    <dbReference type="NCBI Taxonomy" id="3988"/>
    <lineage>
        <taxon>Eukaryota</taxon>
        <taxon>Viridiplantae</taxon>
        <taxon>Streptophyta</taxon>
        <taxon>Embryophyta</taxon>
        <taxon>Tracheophyta</taxon>
        <taxon>Spermatophyta</taxon>
        <taxon>Magnoliopsida</taxon>
        <taxon>eudicotyledons</taxon>
        <taxon>Gunneridae</taxon>
        <taxon>Pentapetalae</taxon>
        <taxon>rosids</taxon>
        <taxon>fabids</taxon>
        <taxon>Malpighiales</taxon>
        <taxon>Euphorbiaceae</taxon>
        <taxon>Acalyphoideae</taxon>
        <taxon>Acalypheae</taxon>
        <taxon>Ricinus</taxon>
    </lineage>
</organism>
<reference evidence="2" key="1">
    <citation type="journal article" date="2010" name="Nat. Biotechnol.">
        <title>Draft genome sequence of the oilseed species Ricinus communis.</title>
        <authorList>
            <person name="Chan A.P."/>
            <person name="Crabtree J."/>
            <person name="Zhao Q."/>
            <person name="Lorenzi H."/>
            <person name="Orvis J."/>
            <person name="Puiu D."/>
            <person name="Melake-Berhan A."/>
            <person name="Jones K.M."/>
            <person name="Redman J."/>
            <person name="Chen G."/>
            <person name="Cahoon E.B."/>
            <person name="Gedil M."/>
            <person name="Stanke M."/>
            <person name="Haas B.J."/>
            <person name="Wortman J.R."/>
            <person name="Fraser-Liggett C.M."/>
            <person name="Ravel J."/>
            <person name="Rabinowicz P.D."/>
        </authorList>
    </citation>
    <scope>NUCLEOTIDE SEQUENCE [LARGE SCALE GENOMIC DNA]</scope>
    <source>
        <strain evidence="2">cv. Hale</strain>
    </source>
</reference>
<keyword evidence="2" id="KW-1185">Reference proteome</keyword>
<sequence>MTLSLSISTIFSSKFVRNRVIHDHIQCKISATSEYLFNAFWNNVMQMPDGPSQRTRDSRGPQTRIKRTEKASDYAFDLGHALILPQKNF</sequence>
<dbReference type="AlphaFoldDB" id="B9RE47"/>
<dbReference type="InParanoid" id="B9RE47"/>
<protein>
    <submittedName>
        <fullName evidence="1">Uncharacterized protein</fullName>
    </submittedName>
</protein>
<evidence type="ECO:0000313" key="2">
    <source>
        <dbReference type="Proteomes" id="UP000008311"/>
    </source>
</evidence>
<evidence type="ECO:0000313" key="1">
    <source>
        <dbReference type="EMBL" id="EEF50654.1"/>
    </source>
</evidence>